<evidence type="ECO:0000256" key="1">
    <source>
        <dbReference type="ARBA" id="ARBA00004635"/>
    </source>
</evidence>
<proteinExistence type="inferred from homology"/>
<dbReference type="Gene3D" id="3.40.190.10">
    <property type="entry name" value="Periplasmic binding protein-like II"/>
    <property type="match status" value="2"/>
</dbReference>
<keyword evidence="5" id="KW-0564">Palmitate</keyword>
<evidence type="ECO:0000313" key="8">
    <source>
        <dbReference type="Proteomes" id="UP001589575"/>
    </source>
</evidence>
<evidence type="ECO:0000256" key="5">
    <source>
        <dbReference type="ARBA" id="ARBA00023139"/>
    </source>
</evidence>
<evidence type="ECO:0000256" key="6">
    <source>
        <dbReference type="ARBA" id="ARBA00023288"/>
    </source>
</evidence>
<keyword evidence="8" id="KW-1185">Reference proteome</keyword>
<keyword evidence="4" id="KW-0472">Membrane</keyword>
<organism evidence="7 8">
    <name type="scientific">Citricoccus parietis</name>
    <dbReference type="NCBI Taxonomy" id="592307"/>
    <lineage>
        <taxon>Bacteria</taxon>
        <taxon>Bacillati</taxon>
        <taxon>Actinomycetota</taxon>
        <taxon>Actinomycetes</taxon>
        <taxon>Micrococcales</taxon>
        <taxon>Micrococcaceae</taxon>
        <taxon>Citricoccus</taxon>
    </lineage>
</organism>
<dbReference type="InterPro" id="IPR004872">
    <property type="entry name" value="Lipoprotein_NlpA"/>
</dbReference>
<keyword evidence="6" id="KW-0449">Lipoprotein</keyword>
<comment type="caution">
    <text evidence="7">The sequence shown here is derived from an EMBL/GenBank/DDBJ whole genome shotgun (WGS) entry which is preliminary data.</text>
</comment>
<protein>
    <submittedName>
        <fullName evidence="7">MetQ/NlpA family ABC transporter substrate-binding protein</fullName>
    </submittedName>
</protein>
<keyword evidence="3" id="KW-0732">Signal</keyword>
<dbReference type="PANTHER" id="PTHR30429">
    <property type="entry name" value="D-METHIONINE-BINDING LIPOPROTEIN METQ"/>
    <property type="match status" value="1"/>
</dbReference>
<dbReference type="EMBL" id="JBHMFI010000001">
    <property type="protein sequence ID" value="MFB9073217.1"/>
    <property type="molecule type" value="Genomic_DNA"/>
</dbReference>
<dbReference type="SUPFAM" id="SSF53850">
    <property type="entry name" value="Periplasmic binding protein-like II"/>
    <property type="match status" value="1"/>
</dbReference>
<reference evidence="7 8" key="1">
    <citation type="submission" date="2024-09" db="EMBL/GenBank/DDBJ databases">
        <authorList>
            <person name="Sun Q."/>
            <person name="Mori K."/>
        </authorList>
    </citation>
    <scope>NUCLEOTIDE SEQUENCE [LARGE SCALE GENOMIC DNA]</scope>
    <source>
        <strain evidence="7 8">CCM 7609</strain>
    </source>
</reference>
<evidence type="ECO:0000256" key="3">
    <source>
        <dbReference type="ARBA" id="ARBA00022729"/>
    </source>
</evidence>
<evidence type="ECO:0000313" key="7">
    <source>
        <dbReference type="EMBL" id="MFB9073217.1"/>
    </source>
</evidence>
<dbReference type="PANTHER" id="PTHR30429:SF1">
    <property type="entry name" value="D-METHIONINE-BINDING LIPOPROTEIN METQ-RELATED"/>
    <property type="match status" value="1"/>
</dbReference>
<evidence type="ECO:0000256" key="2">
    <source>
        <dbReference type="ARBA" id="ARBA00008973"/>
    </source>
</evidence>
<comment type="similarity">
    <text evidence="2">Belongs to the NlpA lipoprotein family.</text>
</comment>
<sequence>MVGASEPYWTTYEEAVEAEGIALEIVDFTEYPQLNPATAEGELDINQFQHIQYLADYNVSAEDDIQPIGATAIYPMGLYSEKYDSVDQIQEGETVIVPNDTVNQARGLLVLQSAGLITLQDGGNASSTPEDIIEEESKVQVSALDAAVTVTSLPDVAAAIVNNDFMNDAGLTPEDAIAEDDPEDPAALPYVNIFATKAEDKDNEVLNRLVEIYQTNQDVLDGAQESAGGSAVFLQTPAAELQESLTTTEEALRNAG</sequence>
<gene>
    <name evidence="7" type="ORF">ACFFX0_19255</name>
</gene>
<accession>A0ABV5G2Q3</accession>
<dbReference type="Proteomes" id="UP001589575">
    <property type="component" value="Unassembled WGS sequence"/>
</dbReference>
<dbReference type="Pfam" id="PF03180">
    <property type="entry name" value="Lipoprotein_9"/>
    <property type="match status" value="1"/>
</dbReference>
<name>A0ABV5G2Q3_9MICC</name>
<comment type="subcellular location">
    <subcellularLocation>
        <location evidence="1">Membrane</location>
        <topology evidence="1">Lipid-anchor</topology>
    </subcellularLocation>
</comment>
<evidence type="ECO:0000256" key="4">
    <source>
        <dbReference type="ARBA" id="ARBA00023136"/>
    </source>
</evidence>